<keyword evidence="1" id="KW-0812">Transmembrane</keyword>
<reference evidence="2" key="1">
    <citation type="journal article" date="2020" name="Nature">
        <title>Giant virus diversity and host interactions through global metagenomics.</title>
        <authorList>
            <person name="Schulz F."/>
            <person name="Roux S."/>
            <person name="Paez-Espino D."/>
            <person name="Jungbluth S."/>
            <person name="Walsh D.A."/>
            <person name="Denef V.J."/>
            <person name="McMahon K.D."/>
            <person name="Konstantinidis K.T."/>
            <person name="Eloe-Fadrosh E.A."/>
            <person name="Kyrpides N.C."/>
            <person name="Woyke T."/>
        </authorList>
    </citation>
    <scope>NUCLEOTIDE SEQUENCE</scope>
    <source>
        <strain evidence="2">GVMAG-M-3300022752-66</strain>
    </source>
</reference>
<evidence type="ECO:0000313" key="2">
    <source>
        <dbReference type="EMBL" id="QHT08352.1"/>
    </source>
</evidence>
<evidence type="ECO:0000256" key="1">
    <source>
        <dbReference type="SAM" id="Phobius"/>
    </source>
</evidence>
<accession>A0A6C0CW05</accession>
<proteinExistence type="predicted"/>
<organism evidence="2">
    <name type="scientific">viral metagenome</name>
    <dbReference type="NCBI Taxonomy" id="1070528"/>
    <lineage>
        <taxon>unclassified sequences</taxon>
        <taxon>metagenomes</taxon>
        <taxon>organismal metagenomes</taxon>
    </lineage>
</organism>
<sequence length="85" mass="9818">MLRLAKFLHGETGRILMSIILGLGLASLFRKVCKGRNCIIQKAPPLDEIDGKIYKFQDKCYKYNTKSVKCDKNMKFVEMDDDDKK</sequence>
<keyword evidence="1" id="KW-0472">Membrane</keyword>
<protein>
    <submittedName>
        <fullName evidence="2">Uncharacterized protein</fullName>
    </submittedName>
</protein>
<dbReference type="AlphaFoldDB" id="A0A6C0CW05"/>
<feature type="transmembrane region" description="Helical" evidence="1">
    <location>
        <begin position="12"/>
        <end position="29"/>
    </location>
</feature>
<keyword evidence="1" id="KW-1133">Transmembrane helix</keyword>
<dbReference type="EMBL" id="MN739494">
    <property type="protein sequence ID" value="QHT08352.1"/>
    <property type="molecule type" value="Genomic_DNA"/>
</dbReference>
<name>A0A6C0CW05_9ZZZZ</name>